<reference evidence="1 2" key="1">
    <citation type="journal article" date="2021" name="Pathogens">
        <title>Isolation and Characterization of Kingella bonacorsii sp. nov., A Novel Kingella Species Detected in a Stable Periodontitis Subject.</title>
        <authorList>
            <person name="Antezack A."/>
            <person name="Boxberger M."/>
            <person name="Rolland C."/>
            <person name="Monnet-Corti V."/>
            <person name="La Scola B."/>
        </authorList>
    </citation>
    <scope>NUCLEOTIDE SEQUENCE [LARGE SCALE GENOMIC DNA]</scope>
    <source>
        <strain evidence="1 2">Marseille-Q4569</strain>
    </source>
</reference>
<comment type="caution">
    <text evidence="1">The sequence shown here is derived from an EMBL/GenBank/DDBJ whole genome shotgun (WGS) entry which is preliminary data.</text>
</comment>
<dbReference type="InterPro" id="IPR016755">
    <property type="entry name" value="UCP019302"/>
</dbReference>
<gene>
    <name evidence="1" type="ORF">JDW22_00540</name>
</gene>
<proteinExistence type="predicted"/>
<dbReference type="Pfam" id="PF10084">
    <property type="entry name" value="DUF2322"/>
    <property type="match status" value="1"/>
</dbReference>
<dbReference type="EMBL" id="JAEHNZ010000001">
    <property type="protein sequence ID" value="MBK0395104.1"/>
    <property type="molecule type" value="Genomic_DNA"/>
</dbReference>
<sequence>MSFQANLAQMPSIDHLSGLNVCDAAGNVVHHIPAAEGKLGSLKVYNALAAEFNGELNRYAAEQGLIWFDEHVLDAQKHAGKHPNIDLLFKVQDENLTYTLQPLAK</sequence>
<protein>
    <submittedName>
        <fullName evidence="1">DUF2322 family protein</fullName>
    </submittedName>
</protein>
<accession>A0ABS1BP79</accession>
<evidence type="ECO:0000313" key="1">
    <source>
        <dbReference type="EMBL" id="MBK0395104.1"/>
    </source>
</evidence>
<dbReference type="Proteomes" id="UP000614058">
    <property type="component" value="Unassembled WGS sequence"/>
</dbReference>
<organism evidence="1 2">
    <name type="scientific">Kingella bonacorsii</name>
    <dbReference type="NCBI Taxonomy" id="2796361"/>
    <lineage>
        <taxon>Bacteria</taxon>
        <taxon>Pseudomonadati</taxon>
        <taxon>Pseudomonadota</taxon>
        <taxon>Betaproteobacteria</taxon>
        <taxon>Neisseriales</taxon>
        <taxon>Neisseriaceae</taxon>
        <taxon>Kingella</taxon>
    </lineage>
</organism>
<evidence type="ECO:0000313" key="2">
    <source>
        <dbReference type="Proteomes" id="UP000614058"/>
    </source>
</evidence>
<keyword evidence="2" id="KW-1185">Reference proteome</keyword>
<dbReference type="RefSeq" id="WP_200520931.1">
    <property type="nucleotide sequence ID" value="NZ_JAEHNZ010000001.1"/>
</dbReference>
<dbReference type="PIRSF" id="PIRSF019302">
    <property type="entry name" value="UCP019302"/>
    <property type="match status" value="1"/>
</dbReference>
<name>A0ABS1BP79_9NEIS</name>